<reference evidence="1 2" key="1">
    <citation type="submission" date="2018-10" db="EMBL/GenBank/DDBJ databases">
        <title>Isolation, diversity and antifungal activity of actinobacteria from wheat.</title>
        <authorList>
            <person name="Han C."/>
        </authorList>
    </citation>
    <scope>NUCLEOTIDE SEQUENCE [LARGE SCALE GENOMIC DNA]</scope>
    <source>
        <strain evidence="1 2">NEAU-YY642</strain>
    </source>
</reference>
<accession>A0A3M2KTD7</accession>
<name>A0A3M2KTD7_9ACTN</name>
<proteinExistence type="predicted"/>
<evidence type="ECO:0000313" key="2">
    <source>
        <dbReference type="Proteomes" id="UP000278673"/>
    </source>
</evidence>
<protein>
    <submittedName>
        <fullName evidence="1">Uncharacterized protein</fullName>
    </submittedName>
</protein>
<comment type="caution">
    <text evidence="1">The sequence shown here is derived from an EMBL/GenBank/DDBJ whole genome shotgun (WGS) entry which is preliminary data.</text>
</comment>
<dbReference type="EMBL" id="RFFJ01000317">
    <property type="protein sequence ID" value="RMI27730.1"/>
    <property type="molecule type" value="Genomic_DNA"/>
</dbReference>
<evidence type="ECO:0000313" key="1">
    <source>
        <dbReference type="EMBL" id="RMI27730.1"/>
    </source>
</evidence>
<sequence>MRRGARRPAPEPEPSRLRRMVNSPLNWLLAVVLVVATTTFQDVLGSTLGALLPLDRVPDRVAPGEAIDVVTVRSEREIGTWMARDATVSEIDAALEDPYWPQELDLIDVGWGSWIITLEGRAQQQVRITDIVPELENGRCGEPLTGPLLLTAPEGGGPVVQLQVDIDQPNARLHGSTDTGEDTGPYFTGPTAQHVTLDRNESVAFRITAHADQGHCRWTYRVEYEVAGAAHTTRIDGPGGAPFEITAPRRDAADYPVVWFSPQGCGPGPEFSAERVRGTGEDYARALEEFGAPVGQPVSCPAHLRR</sequence>
<dbReference type="AlphaFoldDB" id="A0A3M2KTD7"/>
<keyword evidence="2" id="KW-1185">Reference proteome</keyword>
<dbReference type="Proteomes" id="UP000278673">
    <property type="component" value="Unassembled WGS sequence"/>
</dbReference>
<organism evidence="1 2">
    <name type="scientific">Streptomyces triticirhizae</name>
    <dbReference type="NCBI Taxonomy" id="2483353"/>
    <lineage>
        <taxon>Bacteria</taxon>
        <taxon>Bacillati</taxon>
        <taxon>Actinomycetota</taxon>
        <taxon>Actinomycetes</taxon>
        <taxon>Kitasatosporales</taxon>
        <taxon>Streptomycetaceae</taxon>
        <taxon>Streptomyces</taxon>
    </lineage>
</organism>
<gene>
    <name evidence="1" type="ORF">EBN88_28935</name>
</gene>